<dbReference type="SUPFAM" id="SSF55120">
    <property type="entry name" value="Pseudouridine synthase"/>
    <property type="match status" value="1"/>
</dbReference>
<organism evidence="8 9">
    <name type="scientific">Sedimentibacter saalensis</name>
    <dbReference type="NCBI Taxonomy" id="130788"/>
    <lineage>
        <taxon>Bacteria</taxon>
        <taxon>Bacillati</taxon>
        <taxon>Bacillota</taxon>
        <taxon>Tissierellia</taxon>
        <taxon>Sedimentibacter</taxon>
    </lineage>
</organism>
<dbReference type="OrthoDB" id="9807829at2"/>
<dbReference type="InterPro" id="IPR020103">
    <property type="entry name" value="PsdUridine_synth_cat_dom_sf"/>
</dbReference>
<keyword evidence="9" id="KW-1185">Reference proteome</keyword>
<gene>
    <name evidence="8" type="ORF">LY60_02712</name>
</gene>
<dbReference type="PROSITE" id="PS50889">
    <property type="entry name" value="S4"/>
    <property type="match status" value="1"/>
</dbReference>
<evidence type="ECO:0000256" key="4">
    <source>
        <dbReference type="PIRSR" id="PIRSR606225-1"/>
    </source>
</evidence>
<evidence type="ECO:0000313" key="9">
    <source>
        <dbReference type="Proteomes" id="UP000315343"/>
    </source>
</evidence>
<dbReference type="GO" id="GO:0140098">
    <property type="term" value="F:catalytic activity, acting on RNA"/>
    <property type="evidence" value="ECO:0007669"/>
    <property type="project" value="UniProtKB-ARBA"/>
</dbReference>
<evidence type="ECO:0000259" key="7">
    <source>
        <dbReference type="Pfam" id="PF00849"/>
    </source>
</evidence>
<evidence type="ECO:0000256" key="1">
    <source>
        <dbReference type="ARBA" id="ARBA00000073"/>
    </source>
</evidence>
<evidence type="ECO:0000256" key="6">
    <source>
        <dbReference type="RuleBase" id="RU362028"/>
    </source>
</evidence>
<accession>A0A562J6U8</accession>
<dbReference type="PANTHER" id="PTHR21600">
    <property type="entry name" value="MITOCHONDRIAL RNA PSEUDOURIDINE SYNTHASE"/>
    <property type="match status" value="1"/>
</dbReference>
<dbReference type="Proteomes" id="UP000315343">
    <property type="component" value="Unassembled WGS sequence"/>
</dbReference>
<dbReference type="PROSITE" id="PS01129">
    <property type="entry name" value="PSI_RLU"/>
    <property type="match status" value="1"/>
</dbReference>
<dbReference type="AlphaFoldDB" id="A0A562J6U8"/>
<dbReference type="InterPro" id="IPR006224">
    <property type="entry name" value="PsdUridine_synth_RluA-like_CS"/>
</dbReference>
<evidence type="ECO:0000313" key="8">
    <source>
        <dbReference type="EMBL" id="TWH78684.1"/>
    </source>
</evidence>
<comment type="caution">
    <text evidence="8">The sequence shown here is derived from an EMBL/GenBank/DDBJ whole genome shotgun (WGS) entry which is preliminary data.</text>
</comment>
<dbReference type="NCBIfam" id="TIGR00005">
    <property type="entry name" value="rluA_subfam"/>
    <property type="match status" value="1"/>
</dbReference>
<sequence>MNNNNILKYTIQENGKSVKGILSENLNFSRRLSKRLELNDKIFINGSMTKLNKRISQGDILTIEFDEEEDEYNAVNIPIDIVYEDSDLLVVNKPPYIVVHPTKSHQDNTIANGVAYYFKEQGIQRKVRLVNRLDMNTSGVVIIAKNPYAHNELSNQMKSNTVDKYYYAIAEGIIEEDEGTINQPIARLNPEDIIRIVHPSGKECITHFKVEKRMNNMTLVRLKLETGRTHQIRVHLKHIGHPIVGDTLYGNESSLIKRQALHCYEMKFRQPLTGEEITIKCPLPEDMVKAININ</sequence>
<dbReference type="InterPro" id="IPR050188">
    <property type="entry name" value="RluA_PseudoU_synthase"/>
</dbReference>
<keyword evidence="5" id="KW-0694">RNA-binding</keyword>
<evidence type="ECO:0000256" key="2">
    <source>
        <dbReference type="ARBA" id="ARBA00010876"/>
    </source>
</evidence>
<evidence type="ECO:0000256" key="5">
    <source>
        <dbReference type="PROSITE-ProRule" id="PRU00182"/>
    </source>
</evidence>
<dbReference type="EMBL" id="VLKH01000008">
    <property type="protein sequence ID" value="TWH78684.1"/>
    <property type="molecule type" value="Genomic_DNA"/>
</dbReference>
<dbReference type="GO" id="GO:0000455">
    <property type="term" value="P:enzyme-directed rRNA pseudouridine synthesis"/>
    <property type="evidence" value="ECO:0007669"/>
    <property type="project" value="TreeGrafter"/>
</dbReference>
<evidence type="ECO:0000256" key="3">
    <source>
        <dbReference type="ARBA" id="ARBA00023235"/>
    </source>
</evidence>
<comment type="catalytic activity">
    <reaction evidence="1 6">
        <text>a uridine in RNA = a pseudouridine in RNA</text>
        <dbReference type="Rhea" id="RHEA:48348"/>
        <dbReference type="Rhea" id="RHEA-COMP:12068"/>
        <dbReference type="Rhea" id="RHEA-COMP:12069"/>
        <dbReference type="ChEBI" id="CHEBI:65314"/>
        <dbReference type="ChEBI" id="CHEBI:65315"/>
    </reaction>
</comment>
<dbReference type="InterPro" id="IPR006225">
    <property type="entry name" value="PsdUridine_synth_RluC/D"/>
</dbReference>
<protein>
    <recommendedName>
        <fullName evidence="6">Pseudouridine synthase</fullName>
        <ecNumber evidence="6">5.4.99.-</ecNumber>
    </recommendedName>
</protein>
<dbReference type="GO" id="GO:0009982">
    <property type="term" value="F:pseudouridine synthase activity"/>
    <property type="evidence" value="ECO:0007669"/>
    <property type="project" value="InterPro"/>
</dbReference>
<name>A0A562J6U8_9FIRM</name>
<dbReference type="RefSeq" id="WP_145084648.1">
    <property type="nucleotide sequence ID" value="NZ_JAYFNS010000032.1"/>
</dbReference>
<comment type="similarity">
    <text evidence="2 6">Belongs to the pseudouridine synthase RluA family.</text>
</comment>
<dbReference type="CDD" id="cd02869">
    <property type="entry name" value="PseudoU_synth_RluA_like"/>
    <property type="match status" value="1"/>
</dbReference>
<dbReference type="Pfam" id="PF00849">
    <property type="entry name" value="PseudoU_synth_2"/>
    <property type="match status" value="1"/>
</dbReference>
<dbReference type="InterPro" id="IPR006145">
    <property type="entry name" value="PsdUridine_synth_RsuA/RluA"/>
</dbReference>
<dbReference type="GO" id="GO:0003723">
    <property type="term" value="F:RNA binding"/>
    <property type="evidence" value="ECO:0007669"/>
    <property type="project" value="UniProtKB-KW"/>
</dbReference>
<feature type="active site" evidence="4">
    <location>
        <position position="134"/>
    </location>
</feature>
<feature type="domain" description="Pseudouridine synthase RsuA/RluA-like" evidence="7">
    <location>
        <begin position="87"/>
        <end position="238"/>
    </location>
</feature>
<keyword evidence="3 6" id="KW-0413">Isomerase</keyword>
<dbReference type="EC" id="5.4.99.-" evidence="6"/>
<dbReference type="Gene3D" id="3.30.2350.10">
    <property type="entry name" value="Pseudouridine synthase"/>
    <property type="match status" value="1"/>
</dbReference>
<proteinExistence type="inferred from homology"/>
<reference evidence="8 9" key="1">
    <citation type="submission" date="2019-07" db="EMBL/GenBank/DDBJ databases">
        <title>Genomic Encyclopedia of Type Strains, Phase I: the one thousand microbial genomes (KMG-I) project.</title>
        <authorList>
            <person name="Kyrpides N."/>
        </authorList>
    </citation>
    <scope>NUCLEOTIDE SEQUENCE [LARGE SCALE GENOMIC DNA]</scope>
    <source>
        <strain evidence="8 9">DSM 13558</strain>
    </source>
</reference>
<comment type="function">
    <text evidence="6">Responsible for synthesis of pseudouridine from uracil.</text>
</comment>
<dbReference type="PANTHER" id="PTHR21600:SF44">
    <property type="entry name" value="RIBOSOMAL LARGE SUBUNIT PSEUDOURIDINE SYNTHASE D"/>
    <property type="match status" value="1"/>
</dbReference>
<dbReference type="FunFam" id="3.30.2350.10:FF:000005">
    <property type="entry name" value="Pseudouridine synthase"/>
    <property type="match status" value="1"/>
</dbReference>